<gene>
    <name evidence="10" type="ORF">ASZ78_012566</name>
</gene>
<dbReference type="SUPFAM" id="SSF53756">
    <property type="entry name" value="UDP-Glycosyltransferase/glycogen phosphorylase"/>
    <property type="match status" value="4"/>
</dbReference>
<dbReference type="GO" id="GO:0015020">
    <property type="term" value="F:glucuronosyltransferase activity"/>
    <property type="evidence" value="ECO:0007669"/>
    <property type="project" value="UniProtKB-EC"/>
</dbReference>
<dbReference type="FunFam" id="3.40.50.2000:FF:000066">
    <property type="entry name" value="UDP-glucuronosyltransferase 1-1"/>
    <property type="match status" value="4"/>
</dbReference>
<dbReference type="Gene3D" id="3.40.50.2000">
    <property type="entry name" value="Glycogen Phosphorylase B"/>
    <property type="match status" value="4"/>
</dbReference>
<dbReference type="AlphaFoldDB" id="A0A226MIM3"/>
<evidence type="ECO:0000313" key="10">
    <source>
        <dbReference type="EMBL" id="OXB55137.1"/>
    </source>
</evidence>
<dbReference type="PANTHER" id="PTHR48043">
    <property type="entry name" value="EG:EG0003.4 PROTEIN-RELATED"/>
    <property type="match status" value="1"/>
</dbReference>
<keyword evidence="8" id="KW-0472">Membrane</keyword>
<keyword evidence="6" id="KW-0812">Transmembrane</keyword>
<keyword evidence="9" id="KW-0325">Glycoprotein</keyword>
<dbReference type="EMBL" id="MCFN01000793">
    <property type="protein sequence ID" value="OXB55137.1"/>
    <property type="molecule type" value="Genomic_DNA"/>
</dbReference>
<evidence type="ECO:0000256" key="5">
    <source>
        <dbReference type="ARBA" id="ARBA00022679"/>
    </source>
</evidence>
<comment type="caution">
    <text evidence="10">The sequence shown here is derived from an EMBL/GenBank/DDBJ whole genome shotgun (WGS) entry which is preliminary data.</text>
</comment>
<dbReference type="PANTHER" id="PTHR48043:SF161">
    <property type="entry name" value="UDP GLUCURONOSYLTRANSFERASE FAMILY 1 MEMBER A1"/>
    <property type="match status" value="1"/>
</dbReference>
<dbReference type="InterPro" id="IPR050271">
    <property type="entry name" value="UDP-glycosyltransferase"/>
</dbReference>
<evidence type="ECO:0000256" key="7">
    <source>
        <dbReference type="ARBA" id="ARBA00022729"/>
    </source>
</evidence>
<name>A0A226MIM3_CALSU</name>
<keyword evidence="11" id="KW-1185">Reference proteome</keyword>
<proteinExistence type="inferred from homology"/>
<evidence type="ECO:0000256" key="3">
    <source>
        <dbReference type="ARBA" id="ARBA00012544"/>
    </source>
</evidence>
<evidence type="ECO:0000256" key="4">
    <source>
        <dbReference type="ARBA" id="ARBA00022676"/>
    </source>
</evidence>
<evidence type="ECO:0000256" key="6">
    <source>
        <dbReference type="ARBA" id="ARBA00022692"/>
    </source>
</evidence>
<dbReference type="STRING" id="9009.A0A226MIM3"/>
<dbReference type="GO" id="GO:0016020">
    <property type="term" value="C:membrane"/>
    <property type="evidence" value="ECO:0007669"/>
    <property type="project" value="UniProtKB-SubCell"/>
</dbReference>
<sequence length="1207" mass="136536">MDGSHWLSMKEVLAELSRRGHEIVVVAPDSNILIDSTGSYTMKTYSVPYKQEEMEELLRSTGMISFSEEPYITRFLGIWKNFRKSSTLFHAACSSLLHKKELMKFIEESKFDAVFTDPLTPCGQIVALHFSIPSVFFLRGIPCSVDIYAAQSPSPPSYVPRLFSSNTDRMTFSQRVKNLLISISEYFTCSIIYSPFEKLASDFLQKPMTLTQLLSHGSVWLKRTDFVFDYPMPVMPSMIFIGGINCGKKKLIPQNSALHIAAGMALVFPSHPRVTVTLLVLLSVLSLATGGKLLVVPVGGSHWLSMQEVLDGLRQKGHEIVIISPEFNLHVKPSENFTTKLYHVPVTEEEVNGGIQAFLKDAFAEGSFLERFQRVRERVQKLFELGFIACEHLLNNKELIRYLEESNFDALFTDPVLPCGAILAEHLSIPSVYLLRGIPCGLDFEATQCPSPPSYVPRIFTDHTDHMNFLQRVKNVIFDASNLFLCDFLFKPYEKLASDFLQRDVTVLDLLRKASIWLLRYDFVLDYPRPLMPNIIAVGGVNCAHKQLSQVSCVLFFILVLVFLLCNTPHTSAGMALVFPSHPQVTVTLLVLLSMLSLAAGGKLLVVSVDGSPWSSALEFLKVLSQKGHEIVVVAPEASINVKPSENFILKTYPVTFTQDEMDGSLDRFLQDAFAEGSFLERFFRVRESMKKLSESTFMTCENLLYNKELIRYLEESNFDALLTDPVLSCGAILAEHLSIPSVYFMRLIPCGLDFEASQCPSPPSYVPRAFTDYTDHMNFLQRVKNVILETSNLFLCDFVLKPYDKLASDFLHRDVTMLDLFRKASIWLLRYDFVFEYPRPLMPNMIAVGGVNCAHKPLSQVGCVLFFILVLSDFCAPKNVITPHIAAGMALVLPSHPCITVTLLVLLSVLNLAAGGKLLVVPVDGSHWLSMREVLEGLWQKGHEIVVVAPEASIHIKPSESFVMKAYPVPFTQEELDNYFREFSQDTFAEGSFLERLAKIHQRVMNMSAIYISSCERLLYNSELIRYLEESNFDALFTDPFLPCGQILAEHLSIPSVFLLQQIPCGLEMEATQCPNPPSYVPRTFSGYTDHMNFFQRVINFFFEIPNSVLCHLLFRHYSKLASDFLQRDVTVLDLLRKASIWLLRLDFAFHFPRPLMPNMIVIGGITCTHKKLSQVGDALVCFFFLHLNFVSLNWNCVSRFKLLFT</sequence>
<comment type="similarity">
    <text evidence="2">Belongs to the UDP-glycosyltransferase family.</text>
</comment>
<evidence type="ECO:0000256" key="1">
    <source>
        <dbReference type="ARBA" id="ARBA00004167"/>
    </source>
</evidence>
<comment type="subcellular location">
    <subcellularLocation>
        <location evidence="1">Membrane</location>
        <topology evidence="1">Single-pass membrane protein</topology>
    </subcellularLocation>
</comment>
<evidence type="ECO:0000256" key="2">
    <source>
        <dbReference type="ARBA" id="ARBA00009995"/>
    </source>
</evidence>
<dbReference type="EC" id="2.4.1.17" evidence="3"/>
<dbReference type="Proteomes" id="UP000198323">
    <property type="component" value="Unassembled WGS sequence"/>
</dbReference>
<keyword evidence="8" id="KW-1133">Transmembrane helix</keyword>
<dbReference type="InterPro" id="IPR002213">
    <property type="entry name" value="UDP_glucos_trans"/>
</dbReference>
<keyword evidence="7" id="KW-0732">Signal</keyword>
<keyword evidence="4" id="KW-0328">Glycosyltransferase</keyword>
<reference evidence="10 11" key="1">
    <citation type="submission" date="2016-07" db="EMBL/GenBank/DDBJ databases">
        <title>Disparate Historic Effective Population Sizes Predicted by Modern Levels of Genome Diversity for the Scaled Quail (Callipepla squamata) and the Northern Bobwhite (Colinus virginianus): Inferences from First and Second Generation Draft Genome Assemblies for Sympatric New World Quail.</title>
        <authorList>
            <person name="Oldeschulte D.L."/>
            <person name="Halley Y.A."/>
            <person name="Bhattarai E.K."/>
            <person name="Brashear W.A."/>
            <person name="Hill J."/>
            <person name="Metz R.P."/>
            <person name="Johnson C.D."/>
            <person name="Rollins D."/>
            <person name="Peterson M.J."/>
            <person name="Bickhart D.M."/>
            <person name="Decker J.E."/>
            <person name="Seabury C.M."/>
        </authorList>
    </citation>
    <scope>NUCLEOTIDE SEQUENCE [LARGE SCALE GENOMIC DNA]</scope>
    <source>
        <strain evidence="10 11">Texas</strain>
        <tissue evidence="10">Leg muscle</tissue>
    </source>
</reference>
<accession>A0A226MIM3</accession>
<protein>
    <recommendedName>
        <fullName evidence="3">glucuronosyltransferase</fullName>
        <ecNumber evidence="3">2.4.1.17</ecNumber>
    </recommendedName>
</protein>
<keyword evidence="5" id="KW-0808">Transferase</keyword>
<organism evidence="10 11">
    <name type="scientific">Callipepla squamata</name>
    <name type="common">Scaled quail</name>
    <dbReference type="NCBI Taxonomy" id="9009"/>
    <lineage>
        <taxon>Eukaryota</taxon>
        <taxon>Metazoa</taxon>
        <taxon>Chordata</taxon>
        <taxon>Craniata</taxon>
        <taxon>Vertebrata</taxon>
        <taxon>Euteleostomi</taxon>
        <taxon>Archelosauria</taxon>
        <taxon>Archosauria</taxon>
        <taxon>Dinosauria</taxon>
        <taxon>Saurischia</taxon>
        <taxon>Theropoda</taxon>
        <taxon>Coelurosauria</taxon>
        <taxon>Aves</taxon>
        <taxon>Neognathae</taxon>
        <taxon>Galloanserae</taxon>
        <taxon>Galliformes</taxon>
        <taxon>Odontophoridae</taxon>
        <taxon>Callipepla</taxon>
    </lineage>
</organism>
<evidence type="ECO:0000256" key="9">
    <source>
        <dbReference type="ARBA" id="ARBA00023180"/>
    </source>
</evidence>
<dbReference type="Pfam" id="PF00201">
    <property type="entry name" value="UDPGT"/>
    <property type="match status" value="4"/>
</dbReference>
<evidence type="ECO:0000313" key="11">
    <source>
        <dbReference type="Proteomes" id="UP000198323"/>
    </source>
</evidence>
<evidence type="ECO:0000256" key="8">
    <source>
        <dbReference type="ARBA" id="ARBA00022989"/>
    </source>
</evidence>
<dbReference type="OrthoDB" id="5835829at2759"/>